<evidence type="ECO:0000313" key="1">
    <source>
        <dbReference type="EMBL" id="PSR28891.1"/>
    </source>
</evidence>
<accession>A0A2T2X317</accession>
<comment type="caution">
    <text evidence="1">The sequence shown here is derived from an EMBL/GenBank/DDBJ whole genome shotgun (WGS) entry which is preliminary data.</text>
</comment>
<name>A0A2T2X317_9FIRM</name>
<dbReference type="AlphaFoldDB" id="A0A2T2X317"/>
<sequence>MNTQSMGFIIGVAALLTAGGLFMPQTTSLGQNITEAHVTGWQGEYERDIHAFKLRMETGNPQTTVVVPMNPLPMKDFPIHKGVNWFTPLDTALPMRAAMARDPHLLAQALGTRNNVFTPFTPFPGSPVSYSAGMLKKLAQNHINPEEFGGPDIPAGSVPLSHLTGGVLQIDTLTNANTLKQCEPGQMPPELTMLRHKYG</sequence>
<dbReference type="EMBL" id="PXYT01000018">
    <property type="protein sequence ID" value="PSR28891.1"/>
    <property type="molecule type" value="Genomic_DNA"/>
</dbReference>
<dbReference type="Proteomes" id="UP000242699">
    <property type="component" value="Unassembled WGS sequence"/>
</dbReference>
<protein>
    <submittedName>
        <fullName evidence="1">Uncharacterized protein</fullName>
    </submittedName>
</protein>
<reference evidence="1 2" key="1">
    <citation type="journal article" date="2014" name="BMC Genomics">
        <title>Comparison of environmental and isolate Sulfobacillus genomes reveals diverse carbon, sulfur, nitrogen, and hydrogen metabolisms.</title>
        <authorList>
            <person name="Justice N.B."/>
            <person name="Norman A."/>
            <person name="Brown C.T."/>
            <person name="Singh A."/>
            <person name="Thomas B.C."/>
            <person name="Banfield J.F."/>
        </authorList>
    </citation>
    <scope>NUCLEOTIDE SEQUENCE [LARGE SCALE GENOMIC DNA]</scope>
    <source>
        <strain evidence="1">AMDSBA1</strain>
    </source>
</reference>
<proteinExistence type="predicted"/>
<organism evidence="1 2">
    <name type="scientific">Sulfobacillus benefaciens</name>
    <dbReference type="NCBI Taxonomy" id="453960"/>
    <lineage>
        <taxon>Bacteria</taxon>
        <taxon>Bacillati</taxon>
        <taxon>Bacillota</taxon>
        <taxon>Clostridia</taxon>
        <taxon>Eubacteriales</taxon>
        <taxon>Clostridiales Family XVII. Incertae Sedis</taxon>
        <taxon>Sulfobacillus</taxon>
    </lineage>
</organism>
<evidence type="ECO:0000313" key="2">
    <source>
        <dbReference type="Proteomes" id="UP000242699"/>
    </source>
</evidence>
<gene>
    <name evidence="1" type="ORF">C7B43_09420</name>
</gene>